<keyword evidence="2" id="KW-0012">Acyltransferase</keyword>
<evidence type="ECO:0000259" key="3">
    <source>
        <dbReference type="PROSITE" id="PS51186"/>
    </source>
</evidence>
<dbReference type="GeneID" id="56742608"/>
<evidence type="ECO:0000313" key="5">
    <source>
        <dbReference type="EMBL" id="RCA09583.1"/>
    </source>
</evidence>
<dbReference type="Proteomes" id="UP000220669">
    <property type="component" value="Unassembled WGS sequence"/>
</dbReference>
<sequence length="173" mass="19791">MSLVFRETTVEDLPAVMKIINDAKALLAAAGSPQWQNGYPNEETIKNDIEEGISYILLVDGVVAGTLALQRTPDKNYQEIFEGTWENEADPYTTIHRIALSEEFRGQKLAYRLIEFAEAETKKQGIHQIRVDTHKKNKGMQRIMDHSGFELRGIVYVSDYTDNERLAYQKLVR</sequence>
<dbReference type="SUPFAM" id="SSF55729">
    <property type="entry name" value="Acyl-CoA N-acyltransferases (Nat)"/>
    <property type="match status" value="1"/>
</dbReference>
<name>A0A2A7SR57_9ENTE</name>
<evidence type="ECO:0000313" key="8">
    <source>
        <dbReference type="Proteomes" id="UP000252797"/>
    </source>
</evidence>
<dbReference type="Pfam" id="PF00583">
    <property type="entry name" value="Acetyltransf_1"/>
    <property type="match status" value="1"/>
</dbReference>
<evidence type="ECO:0000313" key="6">
    <source>
        <dbReference type="EMBL" id="STP28715.1"/>
    </source>
</evidence>
<dbReference type="Proteomes" id="UP000254070">
    <property type="component" value="Unassembled WGS sequence"/>
</dbReference>
<dbReference type="AlphaFoldDB" id="A0A2A7SR57"/>
<proteinExistence type="predicted"/>
<dbReference type="EMBL" id="PDEB01000004">
    <property type="protein sequence ID" value="PEH45998.1"/>
    <property type="molecule type" value="Genomic_DNA"/>
</dbReference>
<dbReference type="PANTHER" id="PTHR43877">
    <property type="entry name" value="AMINOALKYLPHOSPHONATE N-ACETYLTRANSFERASE-RELATED-RELATED"/>
    <property type="match status" value="1"/>
</dbReference>
<dbReference type="InterPro" id="IPR016181">
    <property type="entry name" value="Acyl_CoA_acyltransferase"/>
</dbReference>
<dbReference type="CDD" id="cd04301">
    <property type="entry name" value="NAT_SF"/>
    <property type="match status" value="1"/>
</dbReference>
<dbReference type="PROSITE" id="PS51186">
    <property type="entry name" value="GNAT"/>
    <property type="match status" value="1"/>
</dbReference>
<feature type="domain" description="N-acetyltransferase" evidence="3">
    <location>
        <begin position="3"/>
        <end position="173"/>
    </location>
</feature>
<dbReference type="EMBL" id="UGIF01000002">
    <property type="protein sequence ID" value="STP28715.1"/>
    <property type="molecule type" value="Genomic_DNA"/>
</dbReference>
<evidence type="ECO:0000256" key="1">
    <source>
        <dbReference type="ARBA" id="ARBA00022679"/>
    </source>
</evidence>
<dbReference type="KEGG" id="edu:LIU_01910"/>
<dbReference type="InterPro" id="IPR000182">
    <property type="entry name" value="GNAT_dom"/>
</dbReference>
<evidence type="ECO:0000313" key="4">
    <source>
        <dbReference type="EMBL" id="PEH45998.1"/>
    </source>
</evidence>
<reference evidence="6 9" key="3">
    <citation type="submission" date="2018-06" db="EMBL/GenBank/DDBJ databases">
        <authorList>
            <consortium name="Pathogen Informatics"/>
            <person name="Doyle S."/>
        </authorList>
    </citation>
    <scope>NUCLEOTIDE SEQUENCE [LARGE SCALE GENOMIC DNA]</scope>
    <source>
        <strain evidence="6 9">NCTC8129</strain>
    </source>
</reference>
<evidence type="ECO:0000256" key="2">
    <source>
        <dbReference type="ARBA" id="ARBA00023315"/>
    </source>
</evidence>
<dbReference type="Gene3D" id="3.40.630.30">
    <property type="match status" value="1"/>
</dbReference>
<evidence type="ECO:0000313" key="9">
    <source>
        <dbReference type="Proteomes" id="UP000254070"/>
    </source>
</evidence>
<organism evidence="5 8">
    <name type="scientific">Enterococcus durans</name>
    <dbReference type="NCBI Taxonomy" id="53345"/>
    <lineage>
        <taxon>Bacteria</taxon>
        <taxon>Bacillati</taxon>
        <taxon>Bacillota</taxon>
        <taxon>Bacilli</taxon>
        <taxon>Lactobacillales</taxon>
        <taxon>Enterococcaceae</taxon>
        <taxon>Enterococcus</taxon>
    </lineage>
</organism>
<dbReference type="STRING" id="53345.LIU_01910"/>
<dbReference type="Proteomes" id="UP000252797">
    <property type="component" value="Unassembled WGS sequence"/>
</dbReference>
<dbReference type="InterPro" id="IPR050832">
    <property type="entry name" value="Bact_Acetyltransf"/>
</dbReference>
<protein>
    <submittedName>
        <fullName evidence="4 6">Acetyltransferase</fullName>
    </submittedName>
</protein>
<reference evidence="4 7" key="2">
    <citation type="submission" date="2017-09" db="EMBL/GenBank/DDBJ databases">
        <title>FDA dAtabase for Regulatory Grade micrObial Sequences (FDA-ARGOS): Supporting development and validation of Infectious Disease Dx tests.</title>
        <authorList>
            <person name="Minogue T."/>
            <person name="Wolcott M."/>
            <person name="Wasieloski L."/>
            <person name="Aguilar W."/>
            <person name="Moore D."/>
            <person name="Tallon L.J."/>
            <person name="Sadzewicz L."/>
            <person name="Ott S."/>
            <person name="Zhao X."/>
            <person name="Nagaraj S."/>
            <person name="Vavikolanu K."/>
            <person name="Aluvathingal J."/>
            <person name="Nadendla S."/>
            <person name="Sichtig H."/>
        </authorList>
    </citation>
    <scope>NUCLEOTIDE SEQUENCE [LARGE SCALE GENOMIC DNA]</scope>
    <source>
        <strain evidence="4 7">FDAARGOS_396</strain>
    </source>
</reference>
<dbReference type="RefSeq" id="WP_005879074.1">
    <property type="nucleotide sequence ID" value="NZ_CABGIZ010000009.1"/>
</dbReference>
<evidence type="ECO:0000313" key="7">
    <source>
        <dbReference type="Proteomes" id="UP000220669"/>
    </source>
</evidence>
<dbReference type="GO" id="GO:0016747">
    <property type="term" value="F:acyltransferase activity, transferring groups other than amino-acyl groups"/>
    <property type="evidence" value="ECO:0007669"/>
    <property type="project" value="InterPro"/>
</dbReference>
<dbReference type="OrthoDB" id="9796381at2"/>
<dbReference type="PANTHER" id="PTHR43877:SF2">
    <property type="entry name" value="AMINOALKYLPHOSPHONATE N-ACETYLTRANSFERASE-RELATED"/>
    <property type="match status" value="1"/>
</dbReference>
<gene>
    <name evidence="4" type="ORF">CRM96_13845</name>
    <name evidence="5" type="ORF">EA71_02900</name>
    <name evidence="6" type="ORF">NCTC8129_00885</name>
</gene>
<accession>A0A2A7SR57</accession>
<dbReference type="EMBL" id="LEPB01000007">
    <property type="protein sequence ID" value="RCA09583.1"/>
    <property type="molecule type" value="Genomic_DNA"/>
</dbReference>
<keyword evidence="1 6" id="KW-0808">Transferase</keyword>
<reference evidence="5 8" key="1">
    <citation type="submission" date="2015-06" db="EMBL/GenBank/DDBJ databases">
        <title>The Genome Sequence of Enterococcus durans 4EA1.</title>
        <authorList>
            <consortium name="The Broad Institute Genomics Platform"/>
            <consortium name="The Broad Institute Genome Sequencing Center for Infectious Disease"/>
            <person name="Earl A.M."/>
            <person name="Van Tyne D."/>
            <person name="Lebreton F."/>
            <person name="Saavedra J.T."/>
            <person name="Gilmore M.S."/>
            <person name="Manson Mcguire A."/>
            <person name="Clock S."/>
            <person name="Crupain M."/>
            <person name="Rangan U."/>
            <person name="Young S."/>
            <person name="Abouelleil A."/>
            <person name="Cao P."/>
            <person name="Chapman S.B."/>
            <person name="Griggs A."/>
            <person name="Priest M."/>
            <person name="Shea T."/>
            <person name="Wortman J."/>
            <person name="Nusbaum C."/>
            <person name="Birren B."/>
        </authorList>
    </citation>
    <scope>NUCLEOTIDE SEQUENCE [LARGE SCALE GENOMIC DNA]</scope>
    <source>
        <strain evidence="5 8">4EA1</strain>
    </source>
</reference>